<gene>
    <name evidence="3" type="ORF">SVUK_LOCUS16454</name>
</gene>
<dbReference type="EMBL" id="UYYB01112988">
    <property type="protein sequence ID" value="VDM81456.1"/>
    <property type="molecule type" value="Genomic_DNA"/>
</dbReference>
<evidence type="ECO:0000313" key="3">
    <source>
        <dbReference type="EMBL" id="VDM81456.1"/>
    </source>
</evidence>
<evidence type="ECO:0000313" key="4">
    <source>
        <dbReference type="Proteomes" id="UP000270094"/>
    </source>
</evidence>
<proteinExistence type="predicted"/>
<keyword evidence="4" id="KW-1185">Reference proteome</keyword>
<dbReference type="GO" id="GO:0005219">
    <property type="term" value="F:ryanodine-sensitive calcium-release channel activity"/>
    <property type="evidence" value="ECO:0007669"/>
    <property type="project" value="TreeGrafter"/>
</dbReference>
<dbReference type="GO" id="GO:0014808">
    <property type="term" value="P:release of sequestered calcium ion into cytosol by sarcoplasmic reticulum"/>
    <property type="evidence" value="ECO:0007669"/>
    <property type="project" value="TreeGrafter"/>
</dbReference>
<dbReference type="InterPro" id="IPR016093">
    <property type="entry name" value="MIR_motif"/>
</dbReference>
<evidence type="ECO:0000256" key="1">
    <source>
        <dbReference type="ARBA" id="ARBA00022737"/>
    </source>
</evidence>
<name>A0A3P7JDP5_STRVU</name>
<dbReference type="Gene3D" id="2.80.10.50">
    <property type="match status" value="2"/>
</dbReference>
<dbReference type="OrthoDB" id="300855at2759"/>
<dbReference type="InterPro" id="IPR036300">
    <property type="entry name" value="MIR_dom_sf"/>
</dbReference>
<dbReference type="Pfam" id="PF02815">
    <property type="entry name" value="MIR"/>
    <property type="match status" value="1"/>
</dbReference>
<reference evidence="3 4" key="1">
    <citation type="submission" date="2018-11" db="EMBL/GenBank/DDBJ databases">
        <authorList>
            <consortium name="Pathogen Informatics"/>
        </authorList>
    </citation>
    <scope>NUCLEOTIDE SEQUENCE [LARGE SCALE GENOMIC DNA]</scope>
</reference>
<dbReference type="GO" id="GO:0042383">
    <property type="term" value="C:sarcolemma"/>
    <property type="evidence" value="ECO:0007669"/>
    <property type="project" value="TreeGrafter"/>
</dbReference>
<keyword evidence="1" id="KW-0677">Repeat</keyword>
<dbReference type="GO" id="GO:0034704">
    <property type="term" value="C:calcium channel complex"/>
    <property type="evidence" value="ECO:0007669"/>
    <property type="project" value="TreeGrafter"/>
</dbReference>
<dbReference type="InterPro" id="IPR015925">
    <property type="entry name" value="Ryanodine_IP3_receptor"/>
</dbReference>
<sequence length="256" mass="29669">MRLFHGNDECLTIPENWSEHPQHNMVIYEGGAAVNQARSLWRIELIRMKWHGAMVGWEQLFRIKHITSGRYLGVIENAVQLYHKDKSDFDLTAFVMYLGVIENAVQLYHKDKSDFDLTAFVMCQNKDPRKQMLEEKEEEGMGTASIQYGETNAFIQHVKTQLWMSYQTSEVTKKGLGKVEEKKAVALKDGHMDDCYTFFMALEEESKSARVEEKKAVALKDGHMDDCYTFFMALEEESKSARVIRKCSSVLNRFLK</sequence>
<dbReference type="AlphaFoldDB" id="A0A3P7JDP5"/>
<organism evidence="3 4">
    <name type="scientific">Strongylus vulgaris</name>
    <name type="common">Blood worm</name>
    <dbReference type="NCBI Taxonomy" id="40348"/>
    <lineage>
        <taxon>Eukaryota</taxon>
        <taxon>Metazoa</taxon>
        <taxon>Ecdysozoa</taxon>
        <taxon>Nematoda</taxon>
        <taxon>Chromadorea</taxon>
        <taxon>Rhabditida</taxon>
        <taxon>Rhabditina</taxon>
        <taxon>Rhabditomorpha</taxon>
        <taxon>Strongyloidea</taxon>
        <taxon>Strongylidae</taxon>
        <taxon>Strongylus</taxon>
    </lineage>
</organism>
<dbReference type="GO" id="GO:0006941">
    <property type="term" value="P:striated muscle contraction"/>
    <property type="evidence" value="ECO:0007669"/>
    <property type="project" value="TreeGrafter"/>
</dbReference>
<feature type="domain" description="MIR" evidence="2">
    <location>
        <begin position="52"/>
        <end position="168"/>
    </location>
</feature>
<protein>
    <recommendedName>
        <fullName evidence="2">MIR domain-containing protein</fullName>
    </recommendedName>
</protein>
<dbReference type="GO" id="GO:0033017">
    <property type="term" value="C:sarcoplasmic reticulum membrane"/>
    <property type="evidence" value="ECO:0007669"/>
    <property type="project" value="TreeGrafter"/>
</dbReference>
<dbReference type="GO" id="GO:0030018">
    <property type="term" value="C:Z disc"/>
    <property type="evidence" value="ECO:0007669"/>
    <property type="project" value="TreeGrafter"/>
</dbReference>
<dbReference type="SMART" id="SM00472">
    <property type="entry name" value="MIR"/>
    <property type="match status" value="2"/>
</dbReference>
<dbReference type="GO" id="GO:0005790">
    <property type="term" value="C:smooth endoplasmic reticulum"/>
    <property type="evidence" value="ECO:0007669"/>
    <property type="project" value="TreeGrafter"/>
</dbReference>
<dbReference type="Proteomes" id="UP000270094">
    <property type="component" value="Unassembled WGS sequence"/>
</dbReference>
<accession>A0A3P7JDP5</accession>
<feature type="domain" description="MIR" evidence="2">
    <location>
        <begin position="1"/>
        <end position="46"/>
    </location>
</feature>
<evidence type="ECO:0000259" key="2">
    <source>
        <dbReference type="SMART" id="SM00472"/>
    </source>
</evidence>
<dbReference type="PANTHER" id="PTHR46399">
    <property type="entry name" value="B30.2/SPRY DOMAIN-CONTAINING PROTEIN"/>
    <property type="match status" value="1"/>
</dbReference>
<dbReference type="SUPFAM" id="SSF82109">
    <property type="entry name" value="MIR domain"/>
    <property type="match status" value="1"/>
</dbReference>
<dbReference type="PANTHER" id="PTHR46399:SF8">
    <property type="entry name" value="B30.2_SPRY DOMAIN-CONTAINING PROTEIN"/>
    <property type="match status" value="1"/>
</dbReference>